<sequence>MRSIPLALLAMTATATPLKSADPNPNQQSAESDNNNNNTSYTTPIEHPIQQIMCSVMRSHSDSHGKITPEGIQIINEALENSPPIPNYVATDEEGKSSIEVDGVGYLVPESVVQMKGFERDADRVGDEGEGGMSGEEFARKYSLGEFRVEEWEEDA</sequence>
<dbReference type="AlphaFoldDB" id="A0A2D3VN98"/>
<feature type="compositionally biased region" description="Polar residues" evidence="1">
    <location>
        <begin position="23"/>
        <end position="43"/>
    </location>
</feature>
<evidence type="ECO:0000256" key="2">
    <source>
        <dbReference type="SAM" id="SignalP"/>
    </source>
</evidence>
<proteinExistence type="predicted"/>
<gene>
    <name evidence="3" type="ORF">RCC_10079</name>
</gene>
<dbReference type="RefSeq" id="XP_023631078.1">
    <property type="nucleotide sequence ID" value="XM_023775310.1"/>
</dbReference>
<dbReference type="GeneID" id="35605128"/>
<organism evidence="3 4">
    <name type="scientific">Ramularia collo-cygni</name>
    <dbReference type="NCBI Taxonomy" id="112498"/>
    <lineage>
        <taxon>Eukaryota</taxon>
        <taxon>Fungi</taxon>
        <taxon>Dikarya</taxon>
        <taxon>Ascomycota</taxon>
        <taxon>Pezizomycotina</taxon>
        <taxon>Dothideomycetes</taxon>
        <taxon>Dothideomycetidae</taxon>
        <taxon>Mycosphaerellales</taxon>
        <taxon>Mycosphaerellaceae</taxon>
        <taxon>Ramularia</taxon>
    </lineage>
</organism>
<feature type="signal peptide" evidence="2">
    <location>
        <begin position="1"/>
        <end position="21"/>
    </location>
</feature>
<feature type="region of interest" description="Disordered" evidence="1">
    <location>
        <begin position="17"/>
        <end position="43"/>
    </location>
</feature>
<dbReference type="EMBL" id="FJUY01000020">
    <property type="protein sequence ID" value="CZT24354.1"/>
    <property type="molecule type" value="Genomic_DNA"/>
</dbReference>
<evidence type="ECO:0000313" key="3">
    <source>
        <dbReference type="EMBL" id="CZT24354.1"/>
    </source>
</evidence>
<keyword evidence="4" id="KW-1185">Reference proteome</keyword>
<protein>
    <submittedName>
        <fullName evidence="3">Uncharacterized protein</fullName>
    </submittedName>
</protein>
<reference evidence="3 4" key="1">
    <citation type="submission" date="2016-03" db="EMBL/GenBank/DDBJ databases">
        <authorList>
            <person name="Ploux O."/>
        </authorList>
    </citation>
    <scope>NUCLEOTIDE SEQUENCE [LARGE SCALE GENOMIC DNA]</scope>
    <source>
        <strain evidence="3 4">URUG2</strain>
    </source>
</reference>
<accession>A0A2D3VN98</accession>
<dbReference type="Proteomes" id="UP000225277">
    <property type="component" value="Unassembled WGS sequence"/>
</dbReference>
<keyword evidence="2" id="KW-0732">Signal</keyword>
<feature type="chain" id="PRO_5013803890" evidence="2">
    <location>
        <begin position="22"/>
        <end position="156"/>
    </location>
</feature>
<evidence type="ECO:0000256" key="1">
    <source>
        <dbReference type="SAM" id="MobiDB-lite"/>
    </source>
</evidence>
<name>A0A2D3VN98_9PEZI</name>
<evidence type="ECO:0000313" key="4">
    <source>
        <dbReference type="Proteomes" id="UP000225277"/>
    </source>
</evidence>